<dbReference type="InterPro" id="IPR034747">
    <property type="entry name" value="EXOI_SH3"/>
</dbReference>
<evidence type="ECO:0000256" key="6">
    <source>
        <dbReference type="ARBA" id="ARBA00022763"/>
    </source>
</evidence>
<evidence type="ECO:0000256" key="8">
    <source>
        <dbReference type="ARBA" id="ARBA00022839"/>
    </source>
</evidence>
<keyword evidence="8" id="KW-0269">Exonuclease</keyword>
<dbReference type="CDD" id="cd06138">
    <property type="entry name" value="ExoI_N"/>
    <property type="match status" value="1"/>
</dbReference>
<evidence type="ECO:0000256" key="11">
    <source>
        <dbReference type="ARBA" id="ARBA00023204"/>
    </source>
</evidence>
<comment type="subunit">
    <text evidence="13">Monomer. Interacts with ssb (via C-terminus); this interaction stimulates the exonuclease activity by recruiting the enzyme to its substrate.</text>
</comment>
<dbReference type="InterPro" id="IPR038649">
    <property type="entry name" value="EXOI_SH3_sf"/>
</dbReference>
<feature type="domain" description="ExoI C-terminal" evidence="17">
    <location>
        <begin position="357"/>
        <end position="476"/>
    </location>
</feature>
<dbReference type="Gene3D" id="1.10.287.1240">
    <property type="match status" value="1"/>
</dbReference>
<evidence type="ECO:0000256" key="10">
    <source>
        <dbReference type="ARBA" id="ARBA00023125"/>
    </source>
</evidence>
<dbReference type="Pfam" id="PF26016">
    <property type="entry name" value="ExoI_C"/>
    <property type="match status" value="1"/>
</dbReference>
<evidence type="ECO:0000259" key="17">
    <source>
        <dbReference type="PROSITE" id="PS51785"/>
    </source>
</evidence>
<dbReference type="InterPro" id="IPR012337">
    <property type="entry name" value="RNaseH-like_sf"/>
</dbReference>
<keyword evidence="10" id="KW-0238">DNA-binding</keyword>
<feature type="binding site" evidence="15">
    <location>
        <position position="12"/>
    </location>
    <ligand>
        <name>Mg(2+)</name>
        <dbReference type="ChEBI" id="CHEBI:18420"/>
        <label>2</label>
    </ligand>
</feature>
<feature type="binding site" evidence="15">
    <location>
        <position position="10"/>
    </location>
    <ligand>
        <name>Mg(2+)</name>
        <dbReference type="ChEBI" id="CHEBI:18420"/>
        <label>1</label>
    </ligand>
</feature>
<dbReference type="GO" id="GO:0046872">
    <property type="term" value="F:metal ion binding"/>
    <property type="evidence" value="ECO:0007669"/>
    <property type="project" value="UniProtKB-KW"/>
</dbReference>
<proteinExistence type="predicted"/>
<comment type="catalytic activity">
    <reaction evidence="1">
        <text>Exonucleolytic cleavage in the 3'- to 5'-direction to yield nucleoside 5'-phosphates.</text>
        <dbReference type="EC" id="3.1.11.1"/>
    </reaction>
</comment>
<feature type="domain" description="ExoI SH3-like" evidence="16">
    <location>
        <begin position="197"/>
        <end position="358"/>
    </location>
</feature>
<evidence type="ECO:0000256" key="7">
    <source>
        <dbReference type="ARBA" id="ARBA00022801"/>
    </source>
</evidence>
<feature type="binding site" evidence="14">
    <location>
        <position position="160"/>
    </location>
    <ligand>
        <name>substrate</name>
    </ligand>
</feature>
<keyword evidence="7 18" id="KW-0378">Hydrolase</keyword>
<evidence type="ECO:0000259" key="16">
    <source>
        <dbReference type="PROSITE" id="PS51784"/>
    </source>
</evidence>
<evidence type="ECO:0000313" key="18">
    <source>
        <dbReference type="EMBL" id="MBR7801657.1"/>
    </source>
</evidence>
<keyword evidence="5 15" id="KW-0479">Metal-binding</keyword>
<keyword evidence="19" id="KW-1185">Reference proteome</keyword>
<feature type="binding site" evidence="14">
    <location>
        <position position="12"/>
    </location>
    <ligand>
        <name>substrate</name>
    </ligand>
</feature>
<evidence type="ECO:0000256" key="1">
    <source>
        <dbReference type="ARBA" id="ARBA00000563"/>
    </source>
</evidence>
<comment type="caution">
    <text evidence="18">The sequence shown here is derived from an EMBL/GenBank/DDBJ whole genome shotgun (WGS) entry which is preliminary data.</text>
</comment>
<dbReference type="Gene3D" id="3.30.1520.20">
    <property type="entry name" value="Exonuclease ExoI, domain 2"/>
    <property type="match status" value="1"/>
</dbReference>
<dbReference type="EC" id="3.1.11.1" evidence="2"/>
<evidence type="ECO:0000256" key="9">
    <source>
        <dbReference type="ARBA" id="ARBA00022842"/>
    </source>
</evidence>
<evidence type="ECO:0000313" key="19">
    <source>
        <dbReference type="Proteomes" id="UP000678545"/>
    </source>
</evidence>
<organism evidence="18 19">
    <name type="scientific">Undibacterium fentianense</name>
    <dbReference type="NCBI Taxonomy" id="2828728"/>
    <lineage>
        <taxon>Bacteria</taxon>
        <taxon>Pseudomonadati</taxon>
        <taxon>Pseudomonadota</taxon>
        <taxon>Betaproteobacteria</taxon>
        <taxon>Burkholderiales</taxon>
        <taxon>Oxalobacteraceae</taxon>
        <taxon>Undibacterium</taxon>
    </lineage>
</organism>
<dbReference type="EMBL" id="JAGSPJ010000008">
    <property type="protein sequence ID" value="MBR7801657.1"/>
    <property type="molecule type" value="Genomic_DNA"/>
</dbReference>
<accession>A0A941E5W6</accession>
<keyword evidence="11" id="KW-0234">DNA repair</keyword>
<evidence type="ECO:0000256" key="2">
    <source>
        <dbReference type="ARBA" id="ARBA00012108"/>
    </source>
</evidence>
<keyword evidence="6" id="KW-0227">DNA damage</keyword>
<evidence type="ECO:0000256" key="12">
    <source>
        <dbReference type="ARBA" id="ARBA00031220"/>
    </source>
</evidence>
<name>A0A941E5W6_9BURK</name>
<evidence type="ECO:0000256" key="3">
    <source>
        <dbReference type="ARBA" id="ARBA00019900"/>
    </source>
</evidence>
<dbReference type="FunFam" id="3.30.420.10:FF:000033">
    <property type="entry name" value="Exodeoxyribonuclease I"/>
    <property type="match status" value="1"/>
</dbReference>
<dbReference type="InterPro" id="IPR036397">
    <property type="entry name" value="RNaseH_sf"/>
</dbReference>
<dbReference type="SUPFAM" id="SSF53098">
    <property type="entry name" value="Ribonuclease H-like"/>
    <property type="match status" value="1"/>
</dbReference>
<comment type="cofactor">
    <cofactor evidence="15">
        <name>Mg(2+)</name>
        <dbReference type="ChEBI" id="CHEBI:18420"/>
    </cofactor>
    <text evidence="15">Binds 2 Mg(2+) ions per monomer.</text>
</comment>
<feature type="binding site" evidence="15">
    <location>
        <position position="181"/>
    </location>
    <ligand>
        <name>Mg(2+)</name>
        <dbReference type="ChEBI" id="CHEBI:18420"/>
        <label>2</label>
    </ligand>
</feature>
<dbReference type="PROSITE" id="PS51784">
    <property type="entry name" value="EXOI_SH3"/>
    <property type="match status" value="1"/>
</dbReference>
<dbReference type="SMART" id="SM00479">
    <property type="entry name" value="EXOIII"/>
    <property type="match status" value="1"/>
</dbReference>
<dbReference type="GO" id="GO:0003677">
    <property type="term" value="F:DNA binding"/>
    <property type="evidence" value="ECO:0007669"/>
    <property type="project" value="UniProtKB-KW"/>
</dbReference>
<sequence length="479" mass="54758">MQTHSFLWHDYETFGALVRRDRPAQFAAIRTDADLNEISEPINLFCKPANDFLPDPQSCLITHITPQQCLEQGLPEYEFAAQIERALAATGTIGVGYNTIRFDDEITRFMFWRNLIDPYAREWQNQCGRWDIMDMVRTTYALRPEGINWPLNEDGKPSFRLEHLTAANGISHTAAHDALSDVRATIALAKLIKEKQPKLFDFCFGLHKKERVAAEIGLPLLGKPFLHISGMFSTERGCLAVMWPLAIHPTNKNEVIAWDLQFDPSELQHLDVATIQQRMFSKTVDLPEGILRLPVKSIHLNKSPIVIGNLKTLSTNMAERWSIDMHQVMAHAEIAQAIQIKLNTQLWEQVYARPSFEAVDVDEDLYGGFISGADRKVLNDLRQMSPQQLANAHPHFNDQRLGELLFRYRARNFPESLNQDEMATWEEHRVTRLLEGAANSRTVDMYFNEIDQLSESADEDAEEILGALYDYAELVVPIR</sequence>
<dbReference type="InterPro" id="IPR058561">
    <property type="entry name" value="Exonuc_1_C"/>
</dbReference>
<keyword evidence="4" id="KW-0540">Nuclease</keyword>
<evidence type="ECO:0000256" key="14">
    <source>
        <dbReference type="PIRSR" id="PIRSR000977-1"/>
    </source>
</evidence>
<dbReference type="InterPro" id="IPR013520">
    <property type="entry name" value="Ribonucl_H"/>
</dbReference>
<dbReference type="NCBIfam" id="NF008746">
    <property type="entry name" value="PRK11779.1"/>
    <property type="match status" value="1"/>
</dbReference>
<evidence type="ECO:0000256" key="13">
    <source>
        <dbReference type="ARBA" id="ARBA00046792"/>
    </source>
</evidence>
<dbReference type="PROSITE" id="PS51785">
    <property type="entry name" value="EXOI_C"/>
    <property type="match status" value="1"/>
</dbReference>
<evidence type="ECO:0000256" key="4">
    <source>
        <dbReference type="ARBA" id="ARBA00022722"/>
    </source>
</evidence>
<dbReference type="PIRSF" id="PIRSF000977">
    <property type="entry name" value="Exodeoxyribonuclease_I"/>
    <property type="match status" value="1"/>
</dbReference>
<dbReference type="InterPro" id="IPR013620">
    <property type="entry name" value="Exonuc_1_SH3"/>
</dbReference>
<dbReference type="InterPro" id="IPR023607">
    <property type="entry name" value="Exodeoxyribonuclease_I"/>
</dbReference>
<keyword evidence="9 15" id="KW-0460">Magnesium</keyword>
<gene>
    <name evidence="18" type="primary">sbcB</name>
    <name evidence="18" type="ORF">KDM90_16715</name>
</gene>
<dbReference type="RefSeq" id="WP_212676785.1">
    <property type="nucleotide sequence ID" value="NZ_JAGSPJ010000008.1"/>
</dbReference>
<dbReference type="GO" id="GO:0006281">
    <property type="term" value="P:DNA repair"/>
    <property type="evidence" value="ECO:0007669"/>
    <property type="project" value="UniProtKB-KW"/>
</dbReference>
<dbReference type="GO" id="GO:0008310">
    <property type="term" value="F:single-stranded DNA 3'-5' DNA exonuclease activity"/>
    <property type="evidence" value="ECO:0007669"/>
    <property type="project" value="UniProtKB-EC"/>
</dbReference>
<dbReference type="Gene3D" id="3.30.420.10">
    <property type="entry name" value="Ribonuclease H-like superfamily/Ribonuclease H"/>
    <property type="match status" value="1"/>
</dbReference>
<dbReference type="Proteomes" id="UP000678545">
    <property type="component" value="Unassembled WGS sequence"/>
</dbReference>
<protein>
    <recommendedName>
        <fullName evidence="3">Exodeoxyribonuclease I</fullName>
        <ecNumber evidence="2">3.1.11.1</ecNumber>
    </recommendedName>
    <alternativeName>
        <fullName evidence="12">DNA deoxyribophosphodiesterase</fullName>
    </alternativeName>
</protein>
<evidence type="ECO:0000256" key="5">
    <source>
        <dbReference type="ARBA" id="ARBA00022723"/>
    </source>
</evidence>
<dbReference type="Gene3D" id="1.20.1280.70">
    <property type="entry name" value="Exonuclease ExoI, domain 3"/>
    <property type="match status" value="1"/>
</dbReference>
<dbReference type="AlphaFoldDB" id="A0A941E5W6"/>
<dbReference type="Pfam" id="PF08411">
    <property type="entry name" value="ExoI_SH3"/>
    <property type="match status" value="1"/>
</dbReference>
<dbReference type="Pfam" id="PF00929">
    <property type="entry name" value="RNase_T"/>
    <property type="match status" value="1"/>
</dbReference>
<reference evidence="18" key="1">
    <citation type="submission" date="2021-04" db="EMBL/GenBank/DDBJ databases">
        <title>novel species isolated from subtropical streams in China.</title>
        <authorList>
            <person name="Lu H."/>
        </authorList>
    </citation>
    <scope>NUCLEOTIDE SEQUENCE</scope>
    <source>
        <strain evidence="18">FT137W</strain>
    </source>
</reference>
<evidence type="ECO:0000256" key="15">
    <source>
        <dbReference type="PIRSR" id="PIRSR000977-2"/>
    </source>
</evidence>